<organism evidence="1 2">
    <name type="scientific">Gigaspora margarita</name>
    <dbReference type="NCBI Taxonomy" id="4874"/>
    <lineage>
        <taxon>Eukaryota</taxon>
        <taxon>Fungi</taxon>
        <taxon>Fungi incertae sedis</taxon>
        <taxon>Mucoromycota</taxon>
        <taxon>Glomeromycotina</taxon>
        <taxon>Glomeromycetes</taxon>
        <taxon>Diversisporales</taxon>
        <taxon>Gigasporaceae</taxon>
        <taxon>Gigaspora</taxon>
    </lineage>
</organism>
<evidence type="ECO:0008006" key="3">
    <source>
        <dbReference type="Google" id="ProtNLM"/>
    </source>
</evidence>
<evidence type="ECO:0000313" key="1">
    <source>
        <dbReference type="EMBL" id="KAF0555471.1"/>
    </source>
</evidence>
<accession>A0A8H4EUC0</accession>
<gene>
    <name evidence="1" type="ORF">F8M41_017194</name>
</gene>
<comment type="caution">
    <text evidence="1">The sequence shown here is derived from an EMBL/GenBank/DDBJ whole genome shotgun (WGS) entry which is preliminary data.</text>
</comment>
<evidence type="ECO:0000313" key="2">
    <source>
        <dbReference type="Proteomes" id="UP000439903"/>
    </source>
</evidence>
<reference evidence="1 2" key="1">
    <citation type="journal article" date="2019" name="Environ. Microbiol.">
        <title>At the nexus of three kingdoms: the genome of the mycorrhizal fungus Gigaspora margarita provides insights into plant, endobacterial and fungal interactions.</title>
        <authorList>
            <person name="Venice F."/>
            <person name="Ghignone S."/>
            <person name="Salvioli di Fossalunga A."/>
            <person name="Amselem J."/>
            <person name="Novero M."/>
            <person name="Xianan X."/>
            <person name="Sedzielewska Toro K."/>
            <person name="Morin E."/>
            <person name="Lipzen A."/>
            <person name="Grigoriev I.V."/>
            <person name="Henrissat B."/>
            <person name="Martin F.M."/>
            <person name="Bonfante P."/>
        </authorList>
    </citation>
    <scope>NUCLEOTIDE SEQUENCE [LARGE SCALE GENOMIC DNA]</scope>
    <source>
        <strain evidence="1 2">BEG34</strain>
    </source>
</reference>
<name>A0A8H4EUC0_GIGMA</name>
<dbReference type="EMBL" id="WTPW01000040">
    <property type="protein sequence ID" value="KAF0555471.1"/>
    <property type="molecule type" value="Genomic_DNA"/>
</dbReference>
<sequence length="537" mass="62353">MNNFWGTLPKNYKYVTHVRVTITNSFLFNTLSMASKIFIGDMPELMENILNNLNNEIYSLYSCALVSRHWCKMSIPILWQDPFSFEQDPLFITKYFSSLGEDEKFVLKECGINAEFPKTLFDYARFLKVLDLSSLESKVRKWIDFQFSGSRTDYNQSVYRIINLLLKLFVESGATLHKLNLYFLDYEIKPEIFHALGRNEQSFSRLQNLSLSIVSEFSTDNTAALLKILAKNATKISSLKFNGFCSDYDEPQLFHAFISMIKSQEQLKQFSLVCEDYLTEFHGIISTLESQKNSLQEVILENCACSVEFEILKDCKKLEIVRIKDCDYPKLLKLLNCKINILELVDFQINASAIVQILEKSGLLLQRLKLESDEGIWEELLLLETLRSFCPNITYLNISYIGFSTQLLELIGNLQKLQFLSLWCVVYSIPKNELKIRVKRFAEMLSPTLQYLDLSINIWLKPYIDILLNHCNAPLKKLLISHLDSKKNSKALVEFCRRNNTLNYVGVDRYFSLKDNIKKEVEAYVTLVPPERIIVNC</sequence>
<dbReference type="SUPFAM" id="SSF52047">
    <property type="entry name" value="RNI-like"/>
    <property type="match status" value="1"/>
</dbReference>
<dbReference type="InterPro" id="IPR032675">
    <property type="entry name" value="LRR_dom_sf"/>
</dbReference>
<protein>
    <recommendedName>
        <fullName evidence="3">F-box domain-containing protein</fullName>
    </recommendedName>
</protein>
<dbReference type="AlphaFoldDB" id="A0A8H4EUC0"/>
<proteinExistence type="predicted"/>
<dbReference type="Gene3D" id="3.80.10.10">
    <property type="entry name" value="Ribonuclease Inhibitor"/>
    <property type="match status" value="2"/>
</dbReference>
<dbReference type="SUPFAM" id="SSF81383">
    <property type="entry name" value="F-box domain"/>
    <property type="match status" value="1"/>
</dbReference>
<dbReference type="Proteomes" id="UP000439903">
    <property type="component" value="Unassembled WGS sequence"/>
</dbReference>
<dbReference type="InterPro" id="IPR036047">
    <property type="entry name" value="F-box-like_dom_sf"/>
</dbReference>
<keyword evidence="2" id="KW-1185">Reference proteome</keyword>